<comment type="caution">
    <text evidence="4">The sequence shown here is derived from an EMBL/GenBank/DDBJ whole genome shotgun (WGS) entry which is preliminary data.</text>
</comment>
<dbReference type="SUPFAM" id="SSF51905">
    <property type="entry name" value="FAD/NAD(P)-binding domain"/>
    <property type="match status" value="1"/>
</dbReference>
<dbReference type="AlphaFoldDB" id="A0A095Z9S1"/>
<evidence type="ECO:0000256" key="2">
    <source>
        <dbReference type="ARBA" id="ARBA00023002"/>
    </source>
</evidence>
<evidence type="ECO:0000259" key="3">
    <source>
        <dbReference type="Pfam" id="PF01266"/>
    </source>
</evidence>
<dbReference type="EMBL" id="JRNI01000014">
    <property type="protein sequence ID" value="KGF31383.1"/>
    <property type="molecule type" value="Genomic_DNA"/>
</dbReference>
<dbReference type="GO" id="GO:0005886">
    <property type="term" value="C:plasma membrane"/>
    <property type="evidence" value="ECO:0007669"/>
    <property type="project" value="TreeGrafter"/>
</dbReference>
<dbReference type="SUPFAM" id="SSF54373">
    <property type="entry name" value="FAD-linked reductases, C-terminal domain"/>
    <property type="match status" value="1"/>
</dbReference>
<dbReference type="NCBIfam" id="NF001933">
    <property type="entry name" value="PRK00711.1"/>
    <property type="match status" value="1"/>
</dbReference>
<dbReference type="RefSeq" id="WP_036558141.1">
    <property type="nucleotide sequence ID" value="NZ_JRNI01000014.1"/>
</dbReference>
<keyword evidence="2 4" id="KW-0560">Oxidoreductase</keyword>
<protein>
    <submittedName>
        <fullName evidence="4">Amino acid dehydrogenase</fullName>
        <ecNumber evidence="4">1.4.99.1</ecNumber>
    </submittedName>
</protein>
<proteinExistence type="inferred from homology"/>
<dbReference type="PANTHER" id="PTHR13847:SF280">
    <property type="entry name" value="D-AMINO ACID DEHYDROGENASE"/>
    <property type="match status" value="1"/>
</dbReference>
<dbReference type="InterPro" id="IPR006076">
    <property type="entry name" value="FAD-dep_OxRdtase"/>
</dbReference>
<sequence length="417" mass="46379">MHVIVLGAGVIGTTTAYYLACEGFKVTVIERLSQVAHEASYANAGQISPGYSTPWAAPGVPLKALKWLMEEHAPLAIKPTLDMSQYRFMWQMLMHCNAKDYAINKERLVRISEYSRDVMDKLRQEIDIHFDERQLGTLQLFRTQKQVDAAAKDIEVLREMGVAYELLDTQGVARVEPALAKVSHKIAGGLRLPGDQTGDCLKFTTKLAEKAKELGVEFRFEQKLERFELERGAIKGVIINGKKETADHYVVCLGSFTPQFIKPLGLNAPIYPMKGYSITVPITNPEMAPVSTVLDETYKVAVTRFDDRIRIGGMAELRGFDYSLNPKREATLRMICQDLYPEGGDLSGDVSFWTGLRPKTPDCTPIIGKTKYPNLFINAGHGTLGWTMACGSAQLSAHLLANKTPEISIQGLDISRY</sequence>
<name>A0A095Z9S1_9BURK</name>
<accession>A0A095Z9S1</accession>
<evidence type="ECO:0000313" key="4">
    <source>
        <dbReference type="EMBL" id="KGF31383.1"/>
    </source>
</evidence>
<gene>
    <name evidence="4" type="ORF">HMPREF2130_03505</name>
</gene>
<comment type="similarity">
    <text evidence="1">Belongs to the DadA oxidoreductase family.</text>
</comment>
<evidence type="ECO:0000313" key="5">
    <source>
        <dbReference type="Proteomes" id="UP000029629"/>
    </source>
</evidence>
<dbReference type="Pfam" id="PF01266">
    <property type="entry name" value="DAO"/>
    <property type="match status" value="1"/>
</dbReference>
<dbReference type="InterPro" id="IPR036188">
    <property type="entry name" value="FAD/NAD-bd_sf"/>
</dbReference>
<dbReference type="Gene3D" id="3.30.9.10">
    <property type="entry name" value="D-Amino Acid Oxidase, subunit A, domain 2"/>
    <property type="match status" value="1"/>
</dbReference>
<keyword evidence="5" id="KW-1185">Reference proteome</keyword>
<dbReference type="eggNOG" id="COG0665">
    <property type="taxonomic scope" value="Bacteria"/>
</dbReference>
<dbReference type="GO" id="GO:0055130">
    <property type="term" value="P:D-alanine catabolic process"/>
    <property type="evidence" value="ECO:0007669"/>
    <property type="project" value="TreeGrafter"/>
</dbReference>
<evidence type="ECO:0000256" key="1">
    <source>
        <dbReference type="ARBA" id="ARBA00009410"/>
    </source>
</evidence>
<reference evidence="4 5" key="1">
    <citation type="submission" date="2014-07" db="EMBL/GenBank/DDBJ databases">
        <authorList>
            <person name="McCorrison J."/>
            <person name="Sanka R."/>
            <person name="Torralba M."/>
            <person name="Gillis M."/>
            <person name="Haft D.H."/>
            <person name="Methe B."/>
            <person name="Sutton G."/>
            <person name="Nelson K.E."/>
        </authorList>
    </citation>
    <scope>NUCLEOTIDE SEQUENCE [LARGE SCALE GENOMIC DNA]</scope>
    <source>
        <strain evidence="4 5">DNF00040</strain>
    </source>
</reference>
<dbReference type="Gene3D" id="3.50.50.60">
    <property type="entry name" value="FAD/NAD(P)-binding domain"/>
    <property type="match status" value="2"/>
</dbReference>
<dbReference type="OrthoDB" id="18526at2"/>
<feature type="domain" description="FAD dependent oxidoreductase" evidence="3">
    <location>
        <begin position="2"/>
        <end position="399"/>
    </location>
</feature>
<dbReference type="EC" id="1.4.99.1" evidence="4"/>
<dbReference type="PANTHER" id="PTHR13847">
    <property type="entry name" value="SARCOSINE DEHYDROGENASE-RELATED"/>
    <property type="match status" value="1"/>
</dbReference>
<dbReference type="GO" id="GO:0005737">
    <property type="term" value="C:cytoplasm"/>
    <property type="evidence" value="ECO:0007669"/>
    <property type="project" value="TreeGrafter"/>
</dbReference>
<organism evidence="4 5">
    <name type="scientific">Oligella urethralis DNF00040</name>
    <dbReference type="NCBI Taxonomy" id="1401065"/>
    <lineage>
        <taxon>Bacteria</taxon>
        <taxon>Pseudomonadati</taxon>
        <taxon>Pseudomonadota</taxon>
        <taxon>Betaproteobacteria</taxon>
        <taxon>Burkholderiales</taxon>
        <taxon>Alcaligenaceae</taxon>
        <taxon>Oligella</taxon>
    </lineage>
</organism>
<dbReference type="GO" id="GO:0008718">
    <property type="term" value="F:D-amino-acid dehydrogenase activity"/>
    <property type="evidence" value="ECO:0007669"/>
    <property type="project" value="TreeGrafter"/>
</dbReference>
<dbReference type="Proteomes" id="UP000029629">
    <property type="component" value="Unassembled WGS sequence"/>
</dbReference>